<dbReference type="PANTHER" id="PTHR10342">
    <property type="entry name" value="ARYLSULFATASE"/>
    <property type="match status" value="1"/>
</dbReference>
<dbReference type="GO" id="GO:0008484">
    <property type="term" value="F:sulfuric ester hydrolase activity"/>
    <property type="evidence" value="ECO:0007669"/>
    <property type="project" value="InterPro"/>
</dbReference>
<dbReference type="SUPFAM" id="SSF53649">
    <property type="entry name" value="Alkaline phosphatase-like"/>
    <property type="match status" value="1"/>
</dbReference>
<name>A0A5B7GG19_PORTR</name>
<evidence type="ECO:0000313" key="5">
    <source>
        <dbReference type="EMBL" id="MPC57882.1"/>
    </source>
</evidence>
<dbReference type="PANTHER" id="PTHR10342:SF274">
    <property type="entry name" value="ARYLSULFATASE B"/>
    <property type="match status" value="1"/>
</dbReference>
<dbReference type="InterPro" id="IPR047115">
    <property type="entry name" value="ARSB"/>
</dbReference>
<dbReference type="EMBL" id="VSRR010015159">
    <property type="protein sequence ID" value="MPC57882.1"/>
    <property type="molecule type" value="Genomic_DNA"/>
</dbReference>
<gene>
    <name evidence="5" type="primary">ARSI</name>
    <name evidence="5" type="ORF">E2C01_051872</name>
</gene>
<dbReference type="OrthoDB" id="103349at2759"/>
<evidence type="ECO:0000256" key="3">
    <source>
        <dbReference type="ARBA" id="ARBA00023180"/>
    </source>
</evidence>
<protein>
    <submittedName>
        <fullName evidence="5">Arylsulfatase I</fullName>
    </submittedName>
</protein>
<evidence type="ECO:0000313" key="6">
    <source>
        <dbReference type="Proteomes" id="UP000324222"/>
    </source>
</evidence>
<keyword evidence="6" id="KW-1185">Reference proteome</keyword>
<keyword evidence="3" id="KW-0325">Glycoprotein</keyword>
<dbReference type="GO" id="GO:0046872">
    <property type="term" value="F:metal ion binding"/>
    <property type="evidence" value="ECO:0007669"/>
    <property type="project" value="UniProtKB-KW"/>
</dbReference>
<organism evidence="5 6">
    <name type="scientific">Portunus trituberculatus</name>
    <name type="common">Swimming crab</name>
    <name type="synonym">Neptunus trituberculatus</name>
    <dbReference type="NCBI Taxonomy" id="210409"/>
    <lineage>
        <taxon>Eukaryota</taxon>
        <taxon>Metazoa</taxon>
        <taxon>Ecdysozoa</taxon>
        <taxon>Arthropoda</taxon>
        <taxon>Crustacea</taxon>
        <taxon>Multicrustacea</taxon>
        <taxon>Malacostraca</taxon>
        <taxon>Eumalacostraca</taxon>
        <taxon>Eucarida</taxon>
        <taxon>Decapoda</taxon>
        <taxon>Pleocyemata</taxon>
        <taxon>Brachyura</taxon>
        <taxon>Eubrachyura</taxon>
        <taxon>Portunoidea</taxon>
        <taxon>Portunidae</taxon>
        <taxon>Portuninae</taxon>
        <taxon>Portunus</taxon>
    </lineage>
</organism>
<dbReference type="AlphaFoldDB" id="A0A5B7GG19"/>
<reference evidence="5 6" key="1">
    <citation type="submission" date="2019-05" db="EMBL/GenBank/DDBJ databases">
        <title>Another draft genome of Portunus trituberculatus and its Hox gene families provides insights of decapod evolution.</title>
        <authorList>
            <person name="Jeong J.-H."/>
            <person name="Song I."/>
            <person name="Kim S."/>
            <person name="Choi T."/>
            <person name="Kim D."/>
            <person name="Ryu S."/>
            <person name="Kim W."/>
        </authorList>
    </citation>
    <scope>NUCLEOTIDE SEQUENCE [LARGE SCALE GENOMIC DNA]</scope>
    <source>
        <tissue evidence="5">Muscle</tissue>
    </source>
</reference>
<evidence type="ECO:0000256" key="4">
    <source>
        <dbReference type="SAM" id="MobiDB-lite"/>
    </source>
</evidence>
<evidence type="ECO:0000256" key="1">
    <source>
        <dbReference type="ARBA" id="ARBA00022723"/>
    </source>
</evidence>
<accession>A0A5B7GG19</accession>
<keyword evidence="1" id="KW-0479">Metal-binding</keyword>
<dbReference type="Proteomes" id="UP000324222">
    <property type="component" value="Unassembled WGS sequence"/>
</dbReference>
<sequence>MHVVDWRETLLHAARGPAHWPSHGAPDLQARRMREEADEMVEEEREGDDDSLDLWGALIHNAPSPRTSFVYNLRKGPLRGAIRRRHWKLVVGLGGRYDGWVPPEDVGSVGGVGHSSWTTPTTRHLPAHAPPSDTSDMVMLFNMRNDPLETTDLSGLYPEVVATLRAKLREYSRHSQHPHSPKDDPRGHPSLHGGFFSPGWCEPLV</sequence>
<proteinExistence type="predicted"/>
<keyword evidence="2" id="KW-0106">Calcium</keyword>
<dbReference type="InterPro" id="IPR017850">
    <property type="entry name" value="Alkaline_phosphatase_core_sf"/>
</dbReference>
<dbReference type="Gene3D" id="3.30.1120.10">
    <property type="match status" value="1"/>
</dbReference>
<comment type="caution">
    <text evidence="5">The sequence shown here is derived from an EMBL/GenBank/DDBJ whole genome shotgun (WGS) entry which is preliminary data.</text>
</comment>
<evidence type="ECO:0000256" key="2">
    <source>
        <dbReference type="ARBA" id="ARBA00022837"/>
    </source>
</evidence>
<feature type="region of interest" description="Disordered" evidence="4">
    <location>
        <begin position="172"/>
        <end position="191"/>
    </location>
</feature>